<sequence length="112" mass="12335">MLAALFEILLFLMMVPALIVFALFKIASDIADYFGFWLFPGIFGLWLGINLSMVAPSDPNVPFESLIEVIAHSHIAGFATPQVLFVIGVLSLLVPPACSMFKLMFRATRDAK</sequence>
<evidence type="ECO:0000256" key="1">
    <source>
        <dbReference type="SAM" id="Phobius"/>
    </source>
</evidence>
<keyword evidence="1" id="KW-1133">Transmembrane helix</keyword>
<name>A0A7W2JMD9_9PSED</name>
<proteinExistence type="predicted"/>
<feature type="transmembrane region" description="Helical" evidence="1">
    <location>
        <begin position="36"/>
        <end position="55"/>
    </location>
</feature>
<feature type="transmembrane region" description="Helical" evidence="1">
    <location>
        <begin position="6"/>
        <end position="24"/>
    </location>
</feature>
<comment type="caution">
    <text evidence="2">The sequence shown here is derived from an EMBL/GenBank/DDBJ whole genome shotgun (WGS) entry which is preliminary data.</text>
</comment>
<evidence type="ECO:0000313" key="2">
    <source>
        <dbReference type="EMBL" id="MBA6061662.1"/>
    </source>
</evidence>
<evidence type="ECO:0000313" key="3">
    <source>
        <dbReference type="Proteomes" id="UP000556620"/>
    </source>
</evidence>
<keyword evidence="1" id="KW-0812">Transmembrane</keyword>
<feature type="transmembrane region" description="Helical" evidence="1">
    <location>
        <begin position="75"/>
        <end position="94"/>
    </location>
</feature>
<dbReference type="AlphaFoldDB" id="A0A7W2JMD9"/>
<protein>
    <submittedName>
        <fullName evidence="2">Uncharacterized protein</fullName>
    </submittedName>
</protein>
<dbReference type="Proteomes" id="UP000556620">
    <property type="component" value="Unassembled WGS sequence"/>
</dbReference>
<accession>A0A7W2JMD9</accession>
<dbReference type="EMBL" id="JACGCU010000045">
    <property type="protein sequence ID" value="MBA6061662.1"/>
    <property type="molecule type" value="Genomic_DNA"/>
</dbReference>
<dbReference type="RefSeq" id="WP_020309013.1">
    <property type="nucleotide sequence ID" value="NZ_JACGCU010000045.1"/>
</dbReference>
<reference evidence="2 3" key="1">
    <citation type="submission" date="2020-07" db="EMBL/GenBank/DDBJ databases">
        <title>Diversity of carbapenemase encoding genes among Pseudomonas putida group clinical isolates in a tertiary Brazilian hospital.</title>
        <authorList>
            <person name="Alberto-Lei F."/>
            <person name="Nodari C.S."/>
            <person name="Streling A.P."/>
            <person name="Paulino J.T."/>
            <person name="Bessa-Neto F.O."/>
            <person name="Cayo R."/>
            <person name="Gales A.C."/>
        </authorList>
    </citation>
    <scope>NUCLEOTIDE SEQUENCE [LARGE SCALE GENOMIC DNA]</scope>
    <source>
        <strain evidence="2 3">14535</strain>
    </source>
</reference>
<keyword evidence="1" id="KW-0472">Membrane</keyword>
<organism evidence="2 3">
    <name type="scientific">Pseudomonas juntendi</name>
    <dbReference type="NCBI Taxonomy" id="2666183"/>
    <lineage>
        <taxon>Bacteria</taxon>
        <taxon>Pseudomonadati</taxon>
        <taxon>Pseudomonadota</taxon>
        <taxon>Gammaproteobacteria</taxon>
        <taxon>Pseudomonadales</taxon>
        <taxon>Pseudomonadaceae</taxon>
        <taxon>Pseudomonas</taxon>
    </lineage>
</organism>
<gene>
    <name evidence="2" type="ORF">H4C44_21095</name>
</gene>